<reference evidence="2 3" key="2">
    <citation type="journal article" date="2024" name="G3 (Bethesda)">
        <title>The genome of the cryopelagic Antarctic bald notothen, Trematomus borchgrevinki.</title>
        <authorList>
            <person name="Rayamajhi N."/>
            <person name="Rivera-Colon A.G."/>
            <person name="Minhas B.F."/>
            <person name="Cheng C.C."/>
            <person name="Catchen J.M."/>
        </authorList>
    </citation>
    <scope>NUCLEOTIDE SEQUENCE [LARGE SCALE GENOMIC DNA]</scope>
    <source>
        <strain evidence="2">AGRC-2024</strain>
    </source>
</reference>
<feature type="region of interest" description="Disordered" evidence="1">
    <location>
        <begin position="1"/>
        <end position="55"/>
    </location>
</feature>
<dbReference type="AlphaFoldDB" id="A0ABD2FRL8"/>
<keyword evidence="3" id="KW-1185">Reference proteome</keyword>
<feature type="compositionally biased region" description="Polar residues" evidence="1">
    <location>
        <begin position="46"/>
        <end position="55"/>
    </location>
</feature>
<reference evidence="2 3" key="1">
    <citation type="journal article" date="2022" name="G3 (Bethesda)">
        <title>Evaluating Illumina-, Nanopore-, and PacBio-based genome assembly strategies with the bald notothen, Trematomus borchgrevinki.</title>
        <authorList>
            <person name="Rayamajhi N."/>
            <person name="Cheng C.C."/>
            <person name="Catchen J.M."/>
        </authorList>
    </citation>
    <scope>NUCLEOTIDE SEQUENCE [LARGE SCALE GENOMIC DNA]</scope>
    <source>
        <strain evidence="2">AGRC-2024</strain>
    </source>
</reference>
<name>A0ABD2FRL8_PAGBO</name>
<protein>
    <submittedName>
        <fullName evidence="2">Uncharacterized protein</fullName>
    </submittedName>
</protein>
<sequence>MFTEPRETLKETSASSETRVKDEDPDVDKHVAERPVYPETPKGQKETPSSETQLL</sequence>
<feature type="compositionally biased region" description="Basic and acidic residues" evidence="1">
    <location>
        <begin position="18"/>
        <end position="33"/>
    </location>
</feature>
<evidence type="ECO:0000313" key="3">
    <source>
        <dbReference type="Proteomes" id="UP001619887"/>
    </source>
</evidence>
<dbReference type="EMBL" id="JBIYXZ010002088">
    <property type="protein sequence ID" value="KAL3044175.1"/>
    <property type="molecule type" value="Genomic_DNA"/>
</dbReference>
<feature type="compositionally biased region" description="Basic and acidic residues" evidence="1">
    <location>
        <begin position="1"/>
        <end position="10"/>
    </location>
</feature>
<proteinExistence type="predicted"/>
<accession>A0ABD2FRL8</accession>
<evidence type="ECO:0000256" key="1">
    <source>
        <dbReference type="SAM" id="MobiDB-lite"/>
    </source>
</evidence>
<evidence type="ECO:0000313" key="2">
    <source>
        <dbReference type="EMBL" id="KAL3044175.1"/>
    </source>
</evidence>
<comment type="caution">
    <text evidence="2">The sequence shown here is derived from an EMBL/GenBank/DDBJ whole genome shotgun (WGS) entry which is preliminary data.</text>
</comment>
<dbReference type="Proteomes" id="UP001619887">
    <property type="component" value="Unassembled WGS sequence"/>
</dbReference>
<organism evidence="2 3">
    <name type="scientific">Pagothenia borchgrevinki</name>
    <name type="common">Bald rockcod</name>
    <name type="synonym">Trematomus borchgrevinki</name>
    <dbReference type="NCBI Taxonomy" id="8213"/>
    <lineage>
        <taxon>Eukaryota</taxon>
        <taxon>Metazoa</taxon>
        <taxon>Chordata</taxon>
        <taxon>Craniata</taxon>
        <taxon>Vertebrata</taxon>
        <taxon>Euteleostomi</taxon>
        <taxon>Actinopterygii</taxon>
        <taxon>Neopterygii</taxon>
        <taxon>Teleostei</taxon>
        <taxon>Neoteleostei</taxon>
        <taxon>Acanthomorphata</taxon>
        <taxon>Eupercaria</taxon>
        <taxon>Perciformes</taxon>
        <taxon>Notothenioidei</taxon>
        <taxon>Nototheniidae</taxon>
        <taxon>Pagothenia</taxon>
    </lineage>
</organism>
<gene>
    <name evidence="2" type="ORF">OYC64_003918</name>
</gene>